<dbReference type="STRING" id="13249.T1IB09"/>
<accession>T1IB09</accession>
<dbReference type="EMBL" id="ACPB03016356">
    <property type="status" value="NOT_ANNOTATED_CDS"/>
    <property type="molecule type" value="Genomic_DNA"/>
</dbReference>
<evidence type="ECO:0000313" key="7">
    <source>
        <dbReference type="Proteomes" id="UP000015103"/>
    </source>
</evidence>
<dbReference type="PANTHER" id="PTHR15111:SF0">
    <property type="entry name" value="UNCONVENTIONAL PREFOLDIN RPB5 INTERACTOR 1"/>
    <property type="match status" value="1"/>
</dbReference>
<dbReference type="GO" id="GO:0003714">
    <property type="term" value="F:transcription corepressor activity"/>
    <property type="evidence" value="ECO:0007669"/>
    <property type="project" value="TreeGrafter"/>
</dbReference>
<dbReference type="PANTHER" id="PTHR15111">
    <property type="entry name" value="RNA POLYMERASE II SUBUNIT 5-MEDIATING PROTEIN NNX3"/>
    <property type="match status" value="1"/>
</dbReference>
<feature type="compositionally biased region" description="Basic residues" evidence="5">
    <location>
        <begin position="358"/>
        <end position="369"/>
    </location>
</feature>
<feature type="coiled-coil region" evidence="4">
    <location>
        <begin position="151"/>
        <end position="185"/>
    </location>
</feature>
<evidence type="ECO:0000256" key="4">
    <source>
        <dbReference type="SAM" id="Coils"/>
    </source>
</evidence>
<evidence type="ECO:0000313" key="6">
    <source>
        <dbReference type="EnsemblMetazoa" id="RPRC013480-PA"/>
    </source>
</evidence>
<dbReference type="GO" id="GO:0019212">
    <property type="term" value="F:phosphatase inhibitor activity"/>
    <property type="evidence" value="ECO:0007669"/>
    <property type="project" value="TreeGrafter"/>
</dbReference>
<dbReference type="Pfam" id="PF02996">
    <property type="entry name" value="Prefoldin"/>
    <property type="match status" value="1"/>
</dbReference>
<evidence type="ECO:0000256" key="1">
    <source>
        <dbReference type="ARBA" id="ARBA00004123"/>
    </source>
</evidence>
<dbReference type="InterPro" id="IPR009053">
    <property type="entry name" value="Prefoldin"/>
</dbReference>
<dbReference type="VEuPathDB" id="VectorBase:RPRC013480"/>
<reference evidence="6" key="1">
    <citation type="submission" date="2015-05" db="UniProtKB">
        <authorList>
            <consortium name="EnsemblMetazoa"/>
        </authorList>
    </citation>
    <scope>IDENTIFICATION</scope>
</reference>
<dbReference type="RefSeq" id="XP_073984624.1">
    <property type="nucleotide sequence ID" value="XM_074128523.1"/>
</dbReference>
<protein>
    <submittedName>
        <fullName evidence="6">Uncharacterized protein</fullName>
    </submittedName>
</protein>
<dbReference type="InParanoid" id="T1IB09"/>
<dbReference type="GO" id="GO:0000122">
    <property type="term" value="P:negative regulation of transcription by RNA polymerase II"/>
    <property type="evidence" value="ECO:0007669"/>
    <property type="project" value="TreeGrafter"/>
</dbReference>
<dbReference type="CDD" id="cd23159">
    <property type="entry name" value="Prefoldin_URI1"/>
    <property type="match status" value="1"/>
</dbReference>
<dbReference type="Gene3D" id="1.10.287.370">
    <property type="match status" value="1"/>
</dbReference>
<dbReference type="eggNOG" id="KOG3130">
    <property type="taxonomic scope" value="Eukaryota"/>
</dbReference>
<keyword evidence="7" id="KW-1185">Reference proteome</keyword>
<dbReference type="OMA" id="ICTRRIL"/>
<name>T1IB09_RHOPR</name>
<dbReference type="InterPro" id="IPR052255">
    <property type="entry name" value="RNA_pol_II_subunit5-mediator"/>
</dbReference>
<dbReference type="GO" id="GO:0003682">
    <property type="term" value="F:chromatin binding"/>
    <property type="evidence" value="ECO:0007669"/>
    <property type="project" value="TreeGrafter"/>
</dbReference>
<keyword evidence="2" id="KW-0539">Nucleus</keyword>
<dbReference type="InterPro" id="IPR004127">
    <property type="entry name" value="Prefoldin_subunit_alpha"/>
</dbReference>
<dbReference type="GO" id="GO:0005634">
    <property type="term" value="C:nucleus"/>
    <property type="evidence" value="ECO:0007669"/>
    <property type="project" value="UniProtKB-SubCell"/>
</dbReference>
<dbReference type="HOGENOM" id="CLU_750788_0_0_1"/>
<evidence type="ECO:0000256" key="5">
    <source>
        <dbReference type="SAM" id="MobiDB-lite"/>
    </source>
</evidence>
<proteinExistence type="inferred from homology"/>
<evidence type="ECO:0000256" key="2">
    <source>
        <dbReference type="ARBA" id="ARBA00023242"/>
    </source>
</evidence>
<dbReference type="Proteomes" id="UP000015103">
    <property type="component" value="Unassembled WGS sequence"/>
</dbReference>
<keyword evidence="4" id="KW-0175">Coiled coil</keyword>
<feature type="region of interest" description="Disordered" evidence="5">
    <location>
        <begin position="198"/>
        <end position="369"/>
    </location>
</feature>
<comment type="similarity">
    <text evidence="3">Belongs to the RNA polymerase II subunit 5-mediating protein family.</text>
</comment>
<dbReference type="GeneID" id="141454373"/>
<organism evidence="6 7">
    <name type="scientific">Rhodnius prolixus</name>
    <name type="common">Triatomid bug</name>
    <dbReference type="NCBI Taxonomy" id="13249"/>
    <lineage>
        <taxon>Eukaryota</taxon>
        <taxon>Metazoa</taxon>
        <taxon>Ecdysozoa</taxon>
        <taxon>Arthropoda</taxon>
        <taxon>Hexapoda</taxon>
        <taxon>Insecta</taxon>
        <taxon>Pterygota</taxon>
        <taxon>Neoptera</taxon>
        <taxon>Paraneoptera</taxon>
        <taxon>Hemiptera</taxon>
        <taxon>Heteroptera</taxon>
        <taxon>Panheteroptera</taxon>
        <taxon>Cimicomorpha</taxon>
        <taxon>Reduviidae</taxon>
        <taxon>Triatominae</taxon>
        <taxon>Rhodnius</taxon>
    </lineage>
</organism>
<sequence length="369" mass="42579">MAMSESGKPSLFVEQKRLEAILKNKNDITFWEEKKKSYEEVEKSLKHYLGKLQEQVMVPIGKLGFMKGRIINTNQVFVSLGGGWFVKTCSAEAQEICTRRILECNGMLEKLEKEKKLFEGWTALSSNQIFASGESKEIIEPYDDKVEASWRVRHAEKVKEYRKKLAKIRKELEDSRDKERSEEELWRHLDLLEMQEEFEDELERMGENSESGNENSSELDSDDDSAEERDDNTAIVEKKSQIDVHSVRFSTVLDSDEDNVATGERCDSTPHVQNEILEDTPKVDIPSILSKKQRNENKRKTNSSNGTKRISFADLKEEKQNSNHFENSVSKVEFTAVGQVKERSVSNQQDLEETHSRPVSKFKSSRLKK</sequence>
<dbReference type="SUPFAM" id="SSF46579">
    <property type="entry name" value="Prefoldin"/>
    <property type="match status" value="1"/>
</dbReference>
<dbReference type="AlphaFoldDB" id="T1IB09"/>
<feature type="compositionally biased region" description="Acidic residues" evidence="5">
    <location>
        <begin position="217"/>
        <end position="230"/>
    </location>
</feature>
<dbReference type="EnsemblMetazoa" id="RPRC013480-RA">
    <property type="protein sequence ID" value="RPRC013480-PA"/>
    <property type="gene ID" value="RPRC013480"/>
</dbReference>
<comment type="subcellular location">
    <subcellularLocation>
        <location evidence="1">Nucleus</location>
    </subcellularLocation>
</comment>
<feature type="compositionally biased region" description="Basic and acidic residues" evidence="5">
    <location>
        <begin position="236"/>
        <end position="246"/>
    </location>
</feature>
<evidence type="ECO:0000256" key="3">
    <source>
        <dbReference type="ARBA" id="ARBA00038295"/>
    </source>
</evidence>